<comment type="similarity">
    <text evidence="1 4">Belongs to the aldehyde dehydrogenase family.</text>
</comment>
<evidence type="ECO:0000256" key="3">
    <source>
        <dbReference type="PROSITE-ProRule" id="PRU10007"/>
    </source>
</evidence>
<evidence type="ECO:0000256" key="2">
    <source>
        <dbReference type="ARBA" id="ARBA00023002"/>
    </source>
</evidence>
<name>A0AA87UQX3_9MICO</name>
<dbReference type="FunFam" id="3.40.605.10:FF:000007">
    <property type="entry name" value="NAD/NADP-dependent betaine aldehyde dehydrogenase"/>
    <property type="match status" value="1"/>
</dbReference>
<dbReference type="InterPro" id="IPR016162">
    <property type="entry name" value="Ald_DH_N"/>
</dbReference>
<organism evidence="7 8">
    <name type="scientific">Agrococcus baldri</name>
    <dbReference type="NCBI Taxonomy" id="153730"/>
    <lineage>
        <taxon>Bacteria</taxon>
        <taxon>Bacillati</taxon>
        <taxon>Actinomycetota</taxon>
        <taxon>Actinomycetes</taxon>
        <taxon>Micrococcales</taxon>
        <taxon>Microbacteriaceae</taxon>
        <taxon>Agrococcus</taxon>
    </lineage>
</organism>
<dbReference type="InterPro" id="IPR029510">
    <property type="entry name" value="Ald_DH_CS_GLU"/>
</dbReference>
<dbReference type="GO" id="GO:0016620">
    <property type="term" value="F:oxidoreductase activity, acting on the aldehyde or oxo group of donors, NAD or NADP as acceptor"/>
    <property type="evidence" value="ECO:0007669"/>
    <property type="project" value="InterPro"/>
</dbReference>
<dbReference type="PANTHER" id="PTHR11699">
    <property type="entry name" value="ALDEHYDE DEHYDROGENASE-RELATED"/>
    <property type="match status" value="1"/>
</dbReference>
<evidence type="ECO:0000313" key="7">
    <source>
        <dbReference type="EMBL" id="GEK79138.1"/>
    </source>
</evidence>
<dbReference type="AlphaFoldDB" id="A0AA87UQX3"/>
<feature type="active site" evidence="3">
    <location>
        <position position="240"/>
    </location>
</feature>
<dbReference type="Gene3D" id="3.40.309.10">
    <property type="entry name" value="Aldehyde Dehydrogenase, Chain A, domain 2"/>
    <property type="match status" value="1"/>
</dbReference>
<evidence type="ECO:0000256" key="1">
    <source>
        <dbReference type="ARBA" id="ARBA00009986"/>
    </source>
</evidence>
<dbReference type="Proteomes" id="UP000321749">
    <property type="component" value="Unassembled WGS sequence"/>
</dbReference>
<evidence type="ECO:0000259" key="6">
    <source>
        <dbReference type="Pfam" id="PF00171"/>
    </source>
</evidence>
<protein>
    <submittedName>
        <fullName evidence="7">Betaine-aldehyde dehydrogenase</fullName>
    </submittedName>
</protein>
<dbReference type="InterPro" id="IPR016161">
    <property type="entry name" value="Ald_DH/histidinol_DH"/>
</dbReference>
<dbReference type="Gene3D" id="3.40.605.10">
    <property type="entry name" value="Aldehyde Dehydrogenase, Chain A, domain 1"/>
    <property type="match status" value="1"/>
</dbReference>
<feature type="region of interest" description="Disordered" evidence="5">
    <location>
        <begin position="1"/>
        <end position="27"/>
    </location>
</feature>
<evidence type="ECO:0000256" key="5">
    <source>
        <dbReference type="SAM" id="MobiDB-lite"/>
    </source>
</evidence>
<keyword evidence="8" id="KW-1185">Reference proteome</keyword>
<reference evidence="7 8" key="1">
    <citation type="submission" date="2019-07" db="EMBL/GenBank/DDBJ databases">
        <title>Whole genome shotgun sequence of Agrococcus baldri NBRC 103055.</title>
        <authorList>
            <person name="Hosoyama A."/>
            <person name="Uohara A."/>
            <person name="Ohji S."/>
            <person name="Ichikawa N."/>
        </authorList>
    </citation>
    <scope>NUCLEOTIDE SEQUENCE [LARGE SCALE GENOMIC DNA]</scope>
    <source>
        <strain evidence="7 8">NBRC 103055</strain>
    </source>
</reference>
<accession>A0AA87UQX3</accession>
<dbReference type="InterPro" id="IPR016163">
    <property type="entry name" value="Ald_DH_C"/>
</dbReference>
<dbReference type="SUPFAM" id="SSF53720">
    <property type="entry name" value="ALDH-like"/>
    <property type="match status" value="1"/>
</dbReference>
<dbReference type="EMBL" id="BJUU01000002">
    <property type="protein sequence ID" value="GEK79138.1"/>
    <property type="molecule type" value="Genomic_DNA"/>
</dbReference>
<sequence>MIGGVESTDASGGVYEHVNPSTNRGQADVPMAGADEVEAAVVAARAGFAIWRNWAPADRRRVLNRLADLLRAHSDEFLSIQALETGIPVATGGMLGMLIDATEYCASEADKLHGRVIATARLDVMDYTLVEPIGVVAVIVPWNGPVGQLGLSALPPLAAGCAIILKPSELAPFSSMLFGRLCKEAGIPDGVVNVITGGPEAGQLLCSHPGIDKVSFTGSYETSLVVGATAAGSGKSLMMELGGKSADLVFGDADVPKAAADAVGWLVFNSGQACTLASRFLVHESIYDEYVGLLTDQMRALRPGDAIDPETSMGPVITAGAADRILGMIDRAKDGNTLATGGGRADLPGFHVEPTLFVDVDPASEIARKEVFGPVYAVMKFSDEDEAIALANSSEFGLAAYVHTSDVSRAIRVAAQLEAGTVGVNGGVAPSMAAAPFGGVKHSGYGRAGGIEGLLEFCTVKNVNIPLSRP</sequence>
<comment type="caution">
    <text evidence="7">The sequence shown here is derived from an EMBL/GenBank/DDBJ whole genome shotgun (WGS) entry which is preliminary data.</text>
</comment>
<dbReference type="CDD" id="cd07078">
    <property type="entry name" value="ALDH"/>
    <property type="match status" value="1"/>
</dbReference>
<evidence type="ECO:0000256" key="4">
    <source>
        <dbReference type="RuleBase" id="RU003345"/>
    </source>
</evidence>
<dbReference type="FunFam" id="3.40.309.10:FF:000012">
    <property type="entry name" value="Betaine aldehyde dehydrogenase"/>
    <property type="match status" value="1"/>
</dbReference>
<evidence type="ECO:0000313" key="8">
    <source>
        <dbReference type="Proteomes" id="UP000321749"/>
    </source>
</evidence>
<keyword evidence="2 4" id="KW-0560">Oxidoreductase</keyword>
<feature type="domain" description="Aldehyde dehydrogenase" evidence="6">
    <location>
        <begin position="12"/>
        <end position="463"/>
    </location>
</feature>
<proteinExistence type="inferred from homology"/>
<dbReference type="InterPro" id="IPR015590">
    <property type="entry name" value="Aldehyde_DH_dom"/>
</dbReference>
<gene>
    <name evidence="7" type="ORF">ABA31_04890</name>
</gene>
<dbReference type="Pfam" id="PF00171">
    <property type="entry name" value="Aldedh"/>
    <property type="match status" value="1"/>
</dbReference>
<dbReference type="PROSITE" id="PS00687">
    <property type="entry name" value="ALDEHYDE_DEHYDR_GLU"/>
    <property type="match status" value="1"/>
</dbReference>